<name>A0A154L1G3_9PROT</name>
<keyword evidence="2" id="KW-0560">Oxidoreductase</keyword>
<comment type="similarity">
    <text evidence="1 3">Belongs to the short-chain dehydrogenases/reductases (SDR) family.</text>
</comment>
<dbReference type="PROSITE" id="PS00061">
    <property type="entry name" value="ADH_SHORT"/>
    <property type="match status" value="1"/>
</dbReference>
<dbReference type="CDD" id="cd05374">
    <property type="entry name" value="17beta-HSD-like_SDR_c"/>
    <property type="match status" value="1"/>
</dbReference>
<dbReference type="SUPFAM" id="SSF51735">
    <property type="entry name" value="NAD(P)-binding Rossmann-fold domains"/>
    <property type="match status" value="1"/>
</dbReference>
<proteinExistence type="inferred from homology"/>
<dbReference type="Gene3D" id="3.40.50.720">
    <property type="entry name" value="NAD(P)-binding Rossmann-like Domain"/>
    <property type="match status" value="1"/>
</dbReference>
<dbReference type="InterPro" id="IPR057326">
    <property type="entry name" value="KR_dom"/>
</dbReference>
<comment type="caution">
    <text evidence="5">The sequence shown here is derived from an EMBL/GenBank/DDBJ whole genome shotgun (WGS) entry which is preliminary data.</text>
</comment>
<evidence type="ECO:0000256" key="2">
    <source>
        <dbReference type="ARBA" id="ARBA00023002"/>
    </source>
</evidence>
<dbReference type="InterPro" id="IPR036291">
    <property type="entry name" value="NAD(P)-bd_dom_sf"/>
</dbReference>
<dbReference type="GO" id="GO:0016491">
    <property type="term" value="F:oxidoreductase activity"/>
    <property type="evidence" value="ECO:0007669"/>
    <property type="project" value="UniProtKB-KW"/>
</dbReference>
<evidence type="ECO:0000313" key="5">
    <source>
        <dbReference type="EMBL" id="KZB61737.1"/>
    </source>
</evidence>
<reference evidence="5 6" key="1">
    <citation type="submission" date="2015-12" db="EMBL/GenBank/DDBJ databases">
        <title>Genome sequence of Thalassospira lucentensis MCCC 1A02072.</title>
        <authorList>
            <person name="Lu L."/>
            <person name="Lai Q."/>
            <person name="Shao Z."/>
            <person name="Qian P."/>
        </authorList>
    </citation>
    <scope>NUCLEOTIDE SEQUENCE [LARGE SCALE GENOMIC DNA]</scope>
    <source>
        <strain evidence="5 6">MCCC 1A02072</strain>
    </source>
</reference>
<dbReference type="OrthoDB" id="8477999at2"/>
<dbReference type="PRINTS" id="PR00080">
    <property type="entry name" value="SDRFAMILY"/>
</dbReference>
<dbReference type="PANTHER" id="PTHR43976:SF16">
    <property type="entry name" value="SHORT-CHAIN DEHYDROGENASE_REDUCTASE FAMILY PROTEIN"/>
    <property type="match status" value="1"/>
</dbReference>
<dbReference type="RefSeq" id="WP_062953046.1">
    <property type="nucleotide sequence ID" value="NZ_LPVY01000022.1"/>
</dbReference>
<dbReference type="InterPro" id="IPR002347">
    <property type="entry name" value="SDR_fam"/>
</dbReference>
<dbReference type="PANTHER" id="PTHR43976">
    <property type="entry name" value="SHORT CHAIN DEHYDROGENASE"/>
    <property type="match status" value="1"/>
</dbReference>
<sequence>MPKTVLITGTSSGVGYASVDLFAEAGWNVIATLRDPDKVPDFRHADQVMVLRLDVEDISSITAAVDAGIARFGRIDALVNNAGFGQYGLFEALDRDRIQRQFDVNVFGVMDVTRAILPHFRAKGGGVIVNVSSGAGIFGLPMISAYCASKFALDGFTEALSYELASQNIIAKLVIPHGGIDQTRFHERSAADFVSDDRLKDYDAFLARTRAMFGRMAGGRLMSAGYVAGGVVQAVTDDSRQLRYFVGDDARGFIKARQHNSDEDYMAHMRGFFEVDMQG</sequence>
<dbReference type="PRINTS" id="PR00081">
    <property type="entry name" value="GDHRDH"/>
</dbReference>
<evidence type="ECO:0000259" key="4">
    <source>
        <dbReference type="SMART" id="SM00822"/>
    </source>
</evidence>
<gene>
    <name evidence="5" type="ORF">AUP42_05675</name>
</gene>
<evidence type="ECO:0000256" key="3">
    <source>
        <dbReference type="RuleBase" id="RU000363"/>
    </source>
</evidence>
<dbReference type="Pfam" id="PF00106">
    <property type="entry name" value="adh_short"/>
    <property type="match status" value="1"/>
</dbReference>
<organism evidence="5 6">
    <name type="scientific">Thalassospira lucentensis</name>
    <dbReference type="NCBI Taxonomy" id="168935"/>
    <lineage>
        <taxon>Bacteria</taxon>
        <taxon>Pseudomonadati</taxon>
        <taxon>Pseudomonadota</taxon>
        <taxon>Alphaproteobacteria</taxon>
        <taxon>Rhodospirillales</taxon>
        <taxon>Thalassospiraceae</taxon>
        <taxon>Thalassospira</taxon>
    </lineage>
</organism>
<protein>
    <submittedName>
        <fullName evidence="5">Short-chain dehydrogenase</fullName>
    </submittedName>
</protein>
<dbReference type="InterPro" id="IPR020904">
    <property type="entry name" value="Sc_DH/Rdtase_CS"/>
</dbReference>
<dbReference type="InterPro" id="IPR051911">
    <property type="entry name" value="SDR_oxidoreductase"/>
</dbReference>
<dbReference type="AlphaFoldDB" id="A0A154L1G3"/>
<accession>A0A154L1G3</accession>
<dbReference type="EMBL" id="LPVY01000022">
    <property type="protein sequence ID" value="KZB61737.1"/>
    <property type="molecule type" value="Genomic_DNA"/>
</dbReference>
<feature type="domain" description="Ketoreductase" evidence="4">
    <location>
        <begin position="3"/>
        <end position="183"/>
    </location>
</feature>
<dbReference type="Proteomes" id="UP000076335">
    <property type="component" value="Unassembled WGS sequence"/>
</dbReference>
<dbReference type="SMART" id="SM00822">
    <property type="entry name" value="PKS_KR"/>
    <property type="match status" value="1"/>
</dbReference>
<evidence type="ECO:0000313" key="6">
    <source>
        <dbReference type="Proteomes" id="UP000076335"/>
    </source>
</evidence>
<evidence type="ECO:0000256" key="1">
    <source>
        <dbReference type="ARBA" id="ARBA00006484"/>
    </source>
</evidence>